<protein>
    <recommendedName>
        <fullName evidence="7">Tetrapyrrole methylase domain-containing protein</fullName>
    </recommendedName>
</protein>
<proteinExistence type="predicted"/>
<evidence type="ECO:0000256" key="1">
    <source>
        <dbReference type="ARBA" id="ARBA00004953"/>
    </source>
</evidence>
<evidence type="ECO:0000313" key="8">
    <source>
        <dbReference type="EMBL" id="ASU84866.1"/>
    </source>
</evidence>
<dbReference type="InterPro" id="IPR000878">
    <property type="entry name" value="4pyrrol_Mease"/>
</dbReference>
<dbReference type="PANTHER" id="PTHR43182">
    <property type="entry name" value="COBALT-PRECORRIN-6B C(15)-METHYLTRANSFERASE (DECARBOXYLATING)"/>
    <property type="match status" value="1"/>
</dbReference>
<evidence type="ECO:0000256" key="5">
    <source>
        <dbReference type="ARBA" id="ARBA00022691"/>
    </source>
</evidence>
<dbReference type="InterPro" id="IPR035996">
    <property type="entry name" value="4pyrrol_Methylase_sf"/>
</dbReference>
<dbReference type="InterPro" id="IPR014776">
    <property type="entry name" value="4pyrrole_Mease_sub2"/>
</dbReference>
<dbReference type="InterPro" id="IPR029063">
    <property type="entry name" value="SAM-dependent_MTases_sf"/>
</dbReference>
<dbReference type="InterPro" id="IPR012818">
    <property type="entry name" value="CbiE"/>
</dbReference>
<dbReference type="InterPro" id="IPR014008">
    <property type="entry name" value="Cbl_synth_MTase_CbiT"/>
</dbReference>
<dbReference type="OrthoDB" id="9787825at2"/>
<dbReference type="CDD" id="cd02440">
    <property type="entry name" value="AdoMet_MTases"/>
    <property type="match status" value="1"/>
</dbReference>
<dbReference type="SUPFAM" id="SSF53335">
    <property type="entry name" value="S-adenosyl-L-methionine-dependent methyltransferases"/>
    <property type="match status" value="1"/>
</dbReference>
<evidence type="ECO:0000256" key="2">
    <source>
        <dbReference type="ARBA" id="ARBA00022573"/>
    </source>
</evidence>
<dbReference type="UniPathway" id="UPA00148"/>
<dbReference type="GO" id="GO:0009236">
    <property type="term" value="P:cobalamin biosynthetic process"/>
    <property type="evidence" value="ECO:0007669"/>
    <property type="project" value="UniProtKB-UniPathway"/>
</dbReference>
<feature type="region of interest" description="Disordered" evidence="6">
    <location>
        <begin position="428"/>
        <end position="463"/>
    </location>
</feature>
<evidence type="ECO:0000313" key="9">
    <source>
        <dbReference type="Proteomes" id="UP000215005"/>
    </source>
</evidence>
<dbReference type="GO" id="GO:0008276">
    <property type="term" value="F:protein methyltransferase activity"/>
    <property type="evidence" value="ECO:0007669"/>
    <property type="project" value="InterPro"/>
</dbReference>
<keyword evidence="5" id="KW-0949">S-adenosyl-L-methionine</keyword>
<dbReference type="Pfam" id="PF00590">
    <property type="entry name" value="TP_methylase"/>
    <property type="match status" value="1"/>
</dbReference>
<organism evidence="8 9">
    <name type="scientific">Nocardiopsis gilva YIM 90087</name>
    <dbReference type="NCBI Taxonomy" id="1235441"/>
    <lineage>
        <taxon>Bacteria</taxon>
        <taxon>Bacillati</taxon>
        <taxon>Actinomycetota</taxon>
        <taxon>Actinomycetes</taxon>
        <taxon>Streptosporangiales</taxon>
        <taxon>Nocardiopsidaceae</taxon>
        <taxon>Nocardiopsis</taxon>
    </lineage>
</organism>
<comment type="pathway">
    <text evidence="1">Cofactor biosynthesis; adenosylcobalamin biosynthesis.</text>
</comment>
<dbReference type="Gene3D" id="3.40.50.150">
    <property type="entry name" value="Vaccinia Virus protein VP39"/>
    <property type="match status" value="1"/>
</dbReference>
<keyword evidence="2" id="KW-0169">Cobalamin biosynthesis</keyword>
<evidence type="ECO:0000259" key="7">
    <source>
        <dbReference type="Pfam" id="PF00590"/>
    </source>
</evidence>
<dbReference type="CDD" id="cd11644">
    <property type="entry name" value="Precorrin-6Y-MT"/>
    <property type="match status" value="1"/>
</dbReference>
<keyword evidence="9" id="KW-1185">Reference proteome</keyword>
<evidence type="ECO:0000256" key="3">
    <source>
        <dbReference type="ARBA" id="ARBA00022603"/>
    </source>
</evidence>
<accession>A0A223S9Y8</accession>
<dbReference type="NCBIfam" id="TIGR02467">
    <property type="entry name" value="CbiE"/>
    <property type="match status" value="1"/>
</dbReference>
<sequence length="463" mass="48684">MLGVRDRHPDPYRDRRRHPHVITVIGLDGGRLGEQATAALQTATCVAGARRHLDAVDVPESAHRIPMGALDPVLDQVMAWEGPVAVLASGDPGFFGIVRALRARGARPRVVPAVSSVATAFARVGLPWDDAVILSAHGRAASGRSARRALAAALAHPKAAILTAPGSAEPGAFIPELLRAGRDVYVAQRLGTDDEEVARVEQEGDAGRAWAHPNVVLAVEPRHAVASAMTWMPGHHGAPDGWALPEAEFAHRESMITKAEVRALALAHLAPRPGTVVWDVGAGSGSVAVECARFGAYAVAFEKNPDDCARIRRNARAHGVRVEVCEGRAPASLADRAERPAPDAIFFGGGDDAVIGEALRRHHPERVVAALASVDRVRPVHDLLAASGYGVSGTQIQASRLAPLPNGSLRFAAVNPVTLLWGLRPDAGDAEDGRPAHGTIGRSAGPEGTTDHPGQQQEREGTT</sequence>
<dbReference type="KEGG" id="ngv:CDO52_20560"/>
<dbReference type="Gene3D" id="3.40.1010.10">
    <property type="entry name" value="Cobalt-precorrin-4 Transmethylase, Domain 1"/>
    <property type="match status" value="1"/>
</dbReference>
<evidence type="ECO:0000256" key="4">
    <source>
        <dbReference type="ARBA" id="ARBA00022679"/>
    </source>
</evidence>
<dbReference type="InterPro" id="IPR014777">
    <property type="entry name" value="4pyrrole_Mease_sub1"/>
</dbReference>
<dbReference type="AlphaFoldDB" id="A0A223S9Y8"/>
<dbReference type="Proteomes" id="UP000215005">
    <property type="component" value="Chromosome"/>
</dbReference>
<keyword evidence="3" id="KW-0489">Methyltransferase</keyword>
<dbReference type="NCBIfam" id="TIGR02469">
    <property type="entry name" value="CbiT"/>
    <property type="match status" value="1"/>
</dbReference>
<reference evidence="8 9" key="1">
    <citation type="submission" date="2017-08" db="EMBL/GenBank/DDBJ databases">
        <title>The complete genome sequence of Nocardiopsis gilva YIM 90087.</title>
        <authorList>
            <person name="Yin M."/>
            <person name="Tang S."/>
        </authorList>
    </citation>
    <scope>NUCLEOTIDE SEQUENCE [LARGE SCALE GENOMIC DNA]</scope>
    <source>
        <strain evidence="8 9">YIM 90087</strain>
    </source>
</reference>
<dbReference type="GO" id="GO:0032259">
    <property type="term" value="P:methylation"/>
    <property type="evidence" value="ECO:0007669"/>
    <property type="project" value="UniProtKB-KW"/>
</dbReference>
<gene>
    <name evidence="8" type="ORF">CDO52_20560</name>
</gene>
<dbReference type="EMBL" id="CP022753">
    <property type="protein sequence ID" value="ASU84866.1"/>
    <property type="molecule type" value="Genomic_DNA"/>
</dbReference>
<dbReference type="SUPFAM" id="SSF53790">
    <property type="entry name" value="Tetrapyrrole methylase"/>
    <property type="match status" value="1"/>
</dbReference>
<dbReference type="Gene3D" id="3.30.950.10">
    <property type="entry name" value="Methyltransferase, Cobalt-precorrin-4 Transmethylase, Domain 2"/>
    <property type="match status" value="1"/>
</dbReference>
<keyword evidence="4" id="KW-0808">Transferase</keyword>
<dbReference type="PANTHER" id="PTHR43182:SF1">
    <property type="entry name" value="COBALT-PRECORRIN-7 C(5)-METHYLTRANSFERASE"/>
    <property type="match status" value="1"/>
</dbReference>
<evidence type="ECO:0000256" key="6">
    <source>
        <dbReference type="SAM" id="MobiDB-lite"/>
    </source>
</evidence>
<dbReference type="InterPro" id="IPR050714">
    <property type="entry name" value="Cobalamin_biosynth_MTase"/>
</dbReference>
<name>A0A223S9Y8_9ACTN</name>
<feature type="domain" description="Tetrapyrrole methylase" evidence="7">
    <location>
        <begin position="34"/>
        <end position="200"/>
    </location>
</feature>